<sequence length="178" mass="16853">MAPKNRLVLLAALLIVVVSAGQVPGGAGLGTATNTISALISGVVPCAAGSSINLAAVPKFANATVQLGCGSKVVASTTTDSNGAFVFNLPGLSKDTLISLATSGCNVVVVTPLGACDNSLAGTAGTLSAPLKLLGLDTGNGTGGIGSIIGGLVGLIGQIVGGVVGGILNLGTGAFSLV</sequence>
<reference evidence="2 3" key="1">
    <citation type="submission" date="2024-02" db="EMBL/GenBank/DDBJ databases">
        <title>High-quality chromosome-scale genome assembly of Pensacola bahiagrass (Paspalum notatum Flugge var. saurae).</title>
        <authorList>
            <person name="Vega J.M."/>
            <person name="Podio M."/>
            <person name="Orjuela J."/>
            <person name="Siena L.A."/>
            <person name="Pessino S.C."/>
            <person name="Combes M.C."/>
            <person name="Mariac C."/>
            <person name="Albertini E."/>
            <person name="Pupilli F."/>
            <person name="Ortiz J.P.A."/>
            <person name="Leblanc O."/>
        </authorList>
    </citation>
    <scope>NUCLEOTIDE SEQUENCE [LARGE SCALE GENOMIC DNA]</scope>
    <source>
        <strain evidence="2">R1</strain>
        <tissue evidence="2">Leaf</tissue>
    </source>
</reference>
<evidence type="ECO:0000313" key="3">
    <source>
        <dbReference type="Proteomes" id="UP001341281"/>
    </source>
</evidence>
<evidence type="ECO:0008006" key="4">
    <source>
        <dbReference type="Google" id="ProtNLM"/>
    </source>
</evidence>
<evidence type="ECO:0000256" key="1">
    <source>
        <dbReference type="SAM" id="SignalP"/>
    </source>
</evidence>
<protein>
    <recommendedName>
        <fullName evidence="4">Phylloplanin</fullName>
    </recommendedName>
</protein>
<feature type="chain" id="PRO_5042870004" description="Phylloplanin" evidence="1">
    <location>
        <begin position="21"/>
        <end position="178"/>
    </location>
</feature>
<dbReference type="InterPro" id="IPR040404">
    <property type="entry name" value="Phylloplanin-like"/>
</dbReference>
<keyword evidence="3" id="KW-1185">Reference proteome</keyword>
<dbReference type="PANTHER" id="PTHR34458:SF5">
    <property type="entry name" value="POLLEN OLE E 1 ALLERGEN AND EXTENSIN FAMILY PROTEIN"/>
    <property type="match status" value="1"/>
</dbReference>
<organism evidence="2 3">
    <name type="scientific">Paspalum notatum var. saurae</name>
    <dbReference type="NCBI Taxonomy" id="547442"/>
    <lineage>
        <taxon>Eukaryota</taxon>
        <taxon>Viridiplantae</taxon>
        <taxon>Streptophyta</taxon>
        <taxon>Embryophyta</taxon>
        <taxon>Tracheophyta</taxon>
        <taxon>Spermatophyta</taxon>
        <taxon>Magnoliopsida</taxon>
        <taxon>Liliopsida</taxon>
        <taxon>Poales</taxon>
        <taxon>Poaceae</taxon>
        <taxon>PACMAD clade</taxon>
        <taxon>Panicoideae</taxon>
        <taxon>Andropogonodae</taxon>
        <taxon>Paspaleae</taxon>
        <taxon>Paspalinae</taxon>
        <taxon>Paspalum</taxon>
    </lineage>
</organism>
<feature type="signal peptide" evidence="1">
    <location>
        <begin position="1"/>
        <end position="20"/>
    </location>
</feature>
<proteinExistence type="predicted"/>
<name>A0AAQ3PZW4_PASNO</name>
<accession>A0AAQ3PZW4</accession>
<keyword evidence="1" id="KW-0732">Signal</keyword>
<dbReference type="Pfam" id="PF01190">
    <property type="entry name" value="Pollen_Ole_e_1"/>
    <property type="match status" value="1"/>
</dbReference>
<gene>
    <name evidence="2" type="ORF">U9M48_007349</name>
</gene>
<dbReference type="EMBL" id="CP144746">
    <property type="protein sequence ID" value="WVZ56878.1"/>
    <property type="molecule type" value="Genomic_DNA"/>
</dbReference>
<evidence type="ECO:0000313" key="2">
    <source>
        <dbReference type="EMBL" id="WVZ56878.1"/>
    </source>
</evidence>
<dbReference type="Proteomes" id="UP001341281">
    <property type="component" value="Chromosome 02"/>
</dbReference>
<dbReference type="AlphaFoldDB" id="A0AAQ3PZW4"/>
<dbReference type="PANTHER" id="PTHR34458">
    <property type="entry name" value="POLLEN OLE E 1 ALLERGEN AND EXTENSIN FAMILY PROTEIN-RELATED"/>
    <property type="match status" value="1"/>
</dbReference>